<comment type="caution">
    <text evidence="1">The sequence shown here is derived from an EMBL/GenBank/DDBJ whole genome shotgun (WGS) entry which is preliminary data.</text>
</comment>
<gene>
    <name evidence="1" type="ORF">PG994_005279</name>
</gene>
<dbReference type="EMBL" id="JAQQWL010000006">
    <property type="protein sequence ID" value="KAK8068663.1"/>
    <property type="molecule type" value="Genomic_DNA"/>
</dbReference>
<sequence>MDPKNLTLVGGSLLQTANEKEGWDTDKSYSQVKLLGMAVMLAVATRMTMTAAAVTGAAEEEGPPPPRVNVNAVCPDLCQTYLGRNWDGFLSHGLW</sequence>
<name>A0ABR1VBV7_9PEZI</name>
<proteinExistence type="predicted"/>
<dbReference type="RefSeq" id="XP_066715957.1">
    <property type="nucleotide sequence ID" value="XM_066856688.1"/>
</dbReference>
<organism evidence="1 2">
    <name type="scientific">Apiospora phragmitis</name>
    <dbReference type="NCBI Taxonomy" id="2905665"/>
    <lineage>
        <taxon>Eukaryota</taxon>
        <taxon>Fungi</taxon>
        <taxon>Dikarya</taxon>
        <taxon>Ascomycota</taxon>
        <taxon>Pezizomycotina</taxon>
        <taxon>Sordariomycetes</taxon>
        <taxon>Xylariomycetidae</taxon>
        <taxon>Amphisphaeriales</taxon>
        <taxon>Apiosporaceae</taxon>
        <taxon>Apiospora</taxon>
    </lineage>
</organism>
<dbReference type="GeneID" id="92089751"/>
<reference evidence="1 2" key="1">
    <citation type="submission" date="2023-01" db="EMBL/GenBank/DDBJ databases">
        <title>Analysis of 21 Apiospora genomes using comparative genomics revels a genus with tremendous synthesis potential of carbohydrate active enzymes and secondary metabolites.</title>
        <authorList>
            <person name="Sorensen T."/>
        </authorList>
    </citation>
    <scope>NUCLEOTIDE SEQUENCE [LARGE SCALE GENOMIC DNA]</scope>
    <source>
        <strain evidence="1 2">CBS 135458</strain>
    </source>
</reference>
<keyword evidence="2" id="KW-1185">Reference proteome</keyword>
<evidence type="ECO:0000313" key="2">
    <source>
        <dbReference type="Proteomes" id="UP001480595"/>
    </source>
</evidence>
<protein>
    <submittedName>
        <fullName evidence="1">Uncharacterized protein</fullName>
    </submittedName>
</protein>
<dbReference type="Proteomes" id="UP001480595">
    <property type="component" value="Unassembled WGS sequence"/>
</dbReference>
<accession>A0ABR1VBV7</accession>
<evidence type="ECO:0000313" key="1">
    <source>
        <dbReference type="EMBL" id="KAK8068663.1"/>
    </source>
</evidence>